<proteinExistence type="inferred from homology"/>
<accession>A0A8K0XTT2</accession>
<keyword evidence="7" id="KW-1185">Reference proteome</keyword>
<dbReference type="GO" id="GO:0031956">
    <property type="term" value="F:medium-chain fatty acid-CoA ligase activity"/>
    <property type="evidence" value="ECO:0007669"/>
    <property type="project" value="TreeGrafter"/>
</dbReference>
<keyword evidence="2" id="KW-0436">Ligase</keyword>
<dbReference type="InterPro" id="IPR025110">
    <property type="entry name" value="AMP-bd_C"/>
</dbReference>
<dbReference type="Gene3D" id="3.40.50.12780">
    <property type="entry name" value="N-terminal domain of ligase-like"/>
    <property type="match status" value="1"/>
</dbReference>
<evidence type="ECO:0000313" key="7">
    <source>
        <dbReference type="Proteomes" id="UP000813824"/>
    </source>
</evidence>
<evidence type="ECO:0000256" key="3">
    <source>
        <dbReference type="SAM" id="Phobius"/>
    </source>
</evidence>
<dbReference type="InterPro" id="IPR042099">
    <property type="entry name" value="ANL_N_sf"/>
</dbReference>
<comment type="caution">
    <text evidence="6">The sequence shown here is derived from an EMBL/GenBank/DDBJ whole genome shotgun (WGS) entry which is preliminary data.</text>
</comment>
<feature type="domain" description="AMP-dependent synthetase/ligase" evidence="4">
    <location>
        <begin position="50"/>
        <end position="430"/>
    </location>
</feature>
<keyword evidence="3" id="KW-0812">Transmembrane</keyword>
<dbReference type="InterPro" id="IPR000873">
    <property type="entry name" value="AMP-dep_synth/lig_dom"/>
</dbReference>
<dbReference type="EMBL" id="JAEVFJ010000003">
    <property type="protein sequence ID" value="KAH8105970.1"/>
    <property type="molecule type" value="Genomic_DNA"/>
</dbReference>
<dbReference type="Gene3D" id="3.30.300.30">
    <property type="match status" value="1"/>
</dbReference>
<feature type="domain" description="AMP-binding enzyme C-terminal" evidence="5">
    <location>
        <begin position="482"/>
        <end position="559"/>
    </location>
</feature>
<dbReference type="AlphaFoldDB" id="A0A8K0XTT2"/>
<sequence length="586" mass="64582">MWTPKRSITECDALLTAPGMPYETETRLINGRVVRAYKHLDSSLRDFWLKNAALHKEKIYMVYEDQRWTFDSVFQTSLGLAAIFKEVYRVNKGDRITICARNLPEYIFVFWACHLLGAICVLPNAWLPADPLLHCINKTENKLVFLDSERAERLEFAITGLKRDGVAAVIVLDHDISKWKGILGWNEFLSNRHTDPSKILSGDIQVGPEDDASIFFTSGTTGLPKGVLSTHRQFLTNLLNVTYSPARARLRAGLDLAPPPTNGPQRGILLSVPLFHVTGGNATILMSAAYGAKMVIMRKWDAAEAMRLIARENIQTAGGVPSMVIDMLNTPNASVRIESVMFGGSVPPEQLPERARAAFPGAVLSQAYGLTESNSTAISVAGHDYDARPTSTGLPCPVADVLIMRDDKEVPRGETGELWLRGVNIMKGYWRDPAANEKALTPDGWFRTGDLAAIDEDGFIYIRDRIKDLIIRGGENIDSSTVENALYSDPRVHAAAAVGVPDYRLGELVAAVVSIRPEYHGAVKESEIIEVTRKLLPKYAVPVIVVVQDAPFEMTPSGKIIKAPLRALAKAEWEKRKAASSPASRL</sequence>
<evidence type="ECO:0000256" key="2">
    <source>
        <dbReference type="ARBA" id="ARBA00022598"/>
    </source>
</evidence>
<keyword evidence="3" id="KW-0472">Membrane</keyword>
<dbReference type="Pfam" id="PF00501">
    <property type="entry name" value="AMP-binding"/>
    <property type="match status" value="1"/>
</dbReference>
<evidence type="ECO:0000259" key="5">
    <source>
        <dbReference type="Pfam" id="PF13193"/>
    </source>
</evidence>
<evidence type="ECO:0000313" key="6">
    <source>
        <dbReference type="EMBL" id="KAH8105970.1"/>
    </source>
</evidence>
<dbReference type="Pfam" id="PF13193">
    <property type="entry name" value="AMP-binding_C"/>
    <property type="match status" value="1"/>
</dbReference>
<feature type="transmembrane region" description="Helical" evidence="3">
    <location>
        <begin position="106"/>
        <end position="127"/>
    </location>
</feature>
<name>A0A8K0XTT2_9AGAR</name>
<dbReference type="SUPFAM" id="SSF56801">
    <property type="entry name" value="Acetyl-CoA synthetase-like"/>
    <property type="match status" value="1"/>
</dbReference>
<dbReference type="PANTHER" id="PTHR43201">
    <property type="entry name" value="ACYL-COA SYNTHETASE"/>
    <property type="match status" value="1"/>
</dbReference>
<dbReference type="OrthoDB" id="10253115at2759"/>
<dbReference type="GO" id="GO:0006631">
    <property type="term" value="P:fatty acid metabolic process"/>
    <property type="evidence" value="ECO:0007669"/>
    <property type="project" value="TreeGrafter"/>
</dbReference>
<comment type="similarity">
    <text evidence="1">Belongs to the ATP-dependent AMP-binding enzyme family.</text>
</comment>
<reference evidence="6" key="1">
    <citation type="journal article" date="2021" name="New Phytol.">
        <title>Evolutionary innovations through gain and loss of genes in the ectomycorrhizal Boletales.</title>
        <authorList>
            <person name="Wu G."/>
            <person name="Miyauchi S."/>
            <person name="Morin E."/>
            <person name="Kuo A."/>
            <person name="Drula E."/>
            <person name="Varga T."/>
            <person name="Kohler A."/>
            <person name="Feng B."/>
            <person name="Cao Y."/>
            <person name="Lipzen A."/>
            <person name="Daum C."/>
            <person name="Hundley H."/>
            <person name="Pangilinan J."/>
            <person name="Johnson J."/>
            <person name="Barry K."/>
            <person name="LaButti K."/>
            <person name="Ng V."/>
            <person name="Ahrendt S."/>
            <person name="Min B."/>
            <person name="Choi I.G."/>
            <person name="Park H."/>
            <person name="Plett J.M."/>
            <person name="Magnuson J."/>
            <person name="Spatafora J.W."/>
            <person name="Nagy L.G."/>
            <person name="Henrissat B."/>
            <person name="Grigoriev I.V."/>
            <person name="Yang Z.L."/>
            <person name="Xu J."/>
            <person name="Martin F.M."/>
        </authorList>
    </citation>
    <scope>NUCLEOTIDE SEQUENCE</scope>
    <source>
        <strain evidence="6">KKN 215</strain>
    </source>
</reference>
<dbReference type="Proteomes" id="UP000813824">
    <property type="component" value="Unassembled WGS sequence"/>
</dbReference>
<gene>
    <name evidence="6" type="ORF">BXZ70DRAFT_406830</name>
</gene>
<evidence type="ECO:0000256" key="1">
    <source>
        <dbReference type="ARBA" id="ARBA00006432"/>
    </source>
</evidence>
<keyword evidence="3" id="KW-1133">Transmembrane helix</keyword>
<protein>
    <submittedName>
        <fullName evidence="6">Uncharacterized protein</fullName>
    </submittedName>
</protein>
<dbReference type="InterPro" id="IPR020845">
    <property type="entry name" value="AMP-binding_CS"/>
</dbReference>
<dbReference type="InterPro" id="IPR045851">
    <property type="entry name" value="AMP-bd_C_sf"/>
</dbReference>
<evidence type="ECO:0000259" key="4">
    <source>
        <dbReference type="Pfam" id="PF00501"/>
    </source>
</evidence>
<dbReference type="PROSITE" id="PS00455">
    <property type="entry name" value="AMP_BINDING"/>
    <property type="match status" value="1"/>
</dbReference>
<dbReference type="PANTHER" id="PTHR43201:SF5">
    <property type="entry name" value="MEDIUM-CHAIN ACYL-COA LIGASE ACSF2, MITOCHONDRIAL"/>
    <property type="match status" value="1"/>
</dbReference>
<organism evidence="6 7">
    <name type="scientific">Cristinia sonorae</name>
    <dbReference type="NCBI Taxonomy" id="1940300"/>
    <lineage>
        <taxon>Eukaryota</taxon>
        <taxon>Fungi</taxon>
        <taxon>Dikarya</taxon>
        <taxon>Basidiomycota</taxon>
        <taxon>Agaricomycotina</taxon>
        <taxon>Agaricomycetes</taxon>
        <taxon>Agaricomycetidae</taxon>
        <taxon>Agaricales</taxon>
        <taxon>Pleurotineae</taxon>
        <taxon>Stephanosporaceae</taxon>
        <taxon>Cristinia</taxon>
    </lineage>
</organism>